<dbReference type="EMBL" id="CP073767">
    <property type="protein sequence ID" value="UWZ52553.1"/>
    <property type="molecule type" value="Genomic_DNA"/>
</dbReference>
<evidence type="ECO:0000313" key="2">
    <source>
        <dbReference type="EMBL" id="UWZ52553.1"/>
    </source>
</evidence>
<proteinExistence type="predicted"/>
<keyword evidence="1" id="KW-0472">Membrane</keyword>
<organism evidence="2 3">
    <name type="scientific">Dactylosporangium aurantiacum</name>
    <dbReference type="NCBI Taxonomy" id="35754"/>
    <lineage>
        <taxon>Bacteria</taxon>
        <taxon>Bacillati</taxon>
        <taxon>Actinomycetota</taxon>
        <taxon>Actinomycetes</taxon>
        <taxon>Micromonosporales</taxon>
        <taxon>Micromonosporaceae</taxon>
        <taxon>Dactylosporangium</taxon>
    </lineage>
</organism>
<sequence length="286" mass="29917">MSDETRVTELFERALATVPPPLLTPPRAAIRRRVRRRRATGWAAAAVVAGVVLAGAAVARPDPAPVPPRPAASTPRPAGPVVTGVPWHTARVDRTGTRVTVYAAPLPGKCVAREPAGDRVDWGEHGIAVFLAGAYTGCRDDEVAAAHTFVLPQAVGDRTVLDARDPGGRRVVVRDTQLPDLAAGGWTELPAVWAGGAILVLRFTRPGGPDLGVSAFRWDPDGGARLTAADHTVTVGGRTVDVYGAPGGPRAGWWSADGTVRFTMAPVDAGVGNSAFDEIIRGMTWS</sequence>
<keyword evidence="3" id="KW-1185">Reference proteome</keyword>
<name>A0A9Q9MB58_9ACTN</name>
<evidence type="ECO:0000313" key="3">
    <source>
        <dbReference type="Proteomes" id="UP001058003"/>
    </source>
</evidence>
<dbReference type="OrthoDB" id="9844749at2"/>
<evidence type="ECO:0000256" key="1">
    <source>
        <dbReference type="SAM" id="Phobius"/>
    </source>
</evidence>
<dbReference type="RefSeq" id="WP_033363682.1">
    <property type="nucleotide sequence ID" value="NZ_CP073767.1"/>
</dbReference>
<reference evidence="2" key="1">
    <citation type="submission" date="2021-04" db="EMBL/GenBank/DDBJ databases">
        <title>Dactylosporangium aurantiacum NRRL B-8018 full assembly.</title>
        <authorList>
            <person name="Hartkoorn R.C."/>
            <person name="Beaudoing E."/>
            <person name="Hot D."/>
        </authorList>
    </citation>
    <scope>NUCLEOTIDE SEQUENCE</scope>
    <source>
        <strain evidence="2">NRRL B-8018</strain>
    </source>
</reference>
<keyword evidence="1" id="KW-1133">Transmembrane helix</keyword>
<dbReference type="KEGG" id="daur:Daura_38835"/>
<gene>
    <name evidence="2" type="ORF">Daura_38835</name>
</gene>
<accession>A0A9Q9MB58</accession>
<dbReference type="Proteomes" id="UP001058003">
    <property type="component" value="Chromosome"/>
</dbReference>
<keyword evidence="1" id="KW-0812">Transmembrane</keyword>
<protein>
    <submittedName>
        <fullName evidence="2">Uncharacterized protein</fullName>
    </submittedName>
</protein>
<dbReference type="AlphaFoldDB" id="A0A9Q9MB58"/>
<feature type="transmembrane region" description="Helical" evidence="1">
    <location>
        <begin position="39"/>
        <end position="59"/>
    </location>
</feature>